<dbReference type="EMBL" id="BOSE01000002">
    <property type="protein sequence ID" value="GIP15917.1"/>
    <property type="molecule type" value="Genomic_DNA"/>
</dbReference>
<dbReference type="Proteomes" id="UP000683139">
    <property type="component" value="Unassembled WGS sequence"/>
</dbReference>
<dbReference type="RefSeq" id="WP_213514177.1">
    <property type="nucleotide sequence ID" value="NZ_BOSE01000002.1"/>
</dbReference>
<reference evidence="3" key="1">
    <citation type="submission" date="2021-03" db="EMBL/GenBank/DDBJ databases">
        <title>Antimicrobial resistance genes in bacteria isolated from Japanese honey, and their potential for conferring macrolide and lincosamide resistance in the American foulbrood pathogen Paenibacillus larvae.</title>
        <authorList>
            <person name="Okamoto M."/>
            <person name="Kumagai M."/>
            <person name="Kanamori H."/>
            <person name="Takamatsu D."/>
        </authorList>
    </citation>
    <scope>NUCLEOTIDE SEQUENCE</scope>
    <source>
        <strain evidence="3">J40TS1</strain>
    </source>
</reference>
<dbReference type="SUPFAM" id="SSF100950">
    <property type="entry name" value="NagB/RpiA/CoA transferase-like"/>
    <property type="match status" value="1"/>
</dbReference>
<evidence type="ECO:0000313" key="3">
    <source>
        <dbReference type="EMBL" id="GIP15917.1"/>
    </source>
</evidence>
<dbReference type="CDD" id="cd01399">
    <property type="entry name" value="GlcN6P_deaminase"/>
    <property type="match status" value="1"/>
</dbReference>
<dbReference type="Gene3D" id="3.40.50.1360">
    <property type="match status" value="1"/>
</dbReference>
<feature type="domain" description="Glucosamine/galactosamine-6-phosphate isomerase" evidence="2">
    <location>
        <begin position="21"/>
        <end position="242"/>
    </location>
</feature>
<dbReference type="PANTHER" id="PTHR11280:SF6">
    <property type="entry name" value="GLUCOSAMINE-6-PHOSPHATE ISOMERASE NAGB"/>
    <property type="match status" value="1"/>
</dbReference>
<dbReference type="GO" id="GO:0006046">
    <property type="term" value="P:N-acetylglucosamine catabolic process"/>
    <property type="evidence" value="ECO:0007669"/>
    <property type="project" value="TreeGrafter"/>
</dbReference>
<proteinExistence type="predicted"/>
<dbReference type="InterPro" id="IPR037171">
    <property type="entry name" value="NagB/RpiA_transferase-like"/>
</dbReference>
<dbReference type="PANTHER" id="PTHR11280">
    <property type="entry name" value="GLUCOSAMINE-6-PHOSPHATE ISOMERASE"/>
    <property type="match status" value="1"/>
</dbReference>
<dbReference type="GO" id="GO:0005737">
    <property type="term" value="C:cytoplasm"/>
    <property type="evidence" value="ECO:0007669"/>
    <property type="project" value="TreeGrafter"/>
</dbReference>
<keyword evidence="4" id="KW-1185">Reference proteome</keyword>
<organism evidence="3 4">
    <name type="scientific">Paenibacillus montaniterrae</name>
    <dbReference type="NCBI Taxonomy" id="429341"/>
    <lineage>
        <taxon>Bacteria</taxon>
        <taxon>Bacillati</taxon>
        <taxon>Bacillota</taxon>
        <taxon>Bacilli</taxon>
        <taxon>Bacillales</taxon>
        <taxon>Paenibacillaceae</taxon>
        <taxon>Paenibacillus</taxon>
    </lineage>
</organism>
<accession>A0A919YK70</accession>
<evidence type="ECO:0000313" key="4">
    <source>
        <dbReference type="Proteomes" id="UP000683139"/>
    </source>
</evidence>
<dbReference type="GO" id="GO:0006043">
    <property type="term" value="P:glucosamine catabolic process"/>
    <property type="evidence" value="ECO:0007669"/>
    <property type="project" value="TreeGrafter"/>
</dbReference>
<name>A0A919YK70_9BACL</name>
<dbReference type="AlphaFoldDB" id="A0A919YK70"/>
<sequence length="257" mass="28233">MKPLPIKQHAVDQLTAFVYASRSEMGAAAAADISTFIKEKLAQQERVRIIFAAAPSQNEVLACLAADRSIPWQRVEAFHMDEYIGLPQAAQQRFGQFLQQRLFALVPFYAVHYIQSEQESEIACASYAELLQRAPIDLVCLGIGENGHLAFNDPPVADFADPAAVKTVELDEACRQQQVNDGCFASLAEVPTHAITLTIPTLLSAERLFCIVPGASKAEAVRRTLLDDIATACPSTILRKQKHCTLYLDQASYGELL</sequence>
<dbReference type="InterPro" id="IPR006148">
    <property type="entry name" value="Glc/Gal-6P_isomerase"/>
</dbReference>
<dbReference type="GO" id="GO:0042802">
    <property type="term" value="F:identical protein binding"/>
    <property type="evidence" value="ECO:0007669"/>
    <property type="project" value="TreeGrafter"/>
</dbReference>
<protein>
    <submittedName>
        <fullName evidence="3">Glucosamine-6-phosphate deaminase</fullName>
    </submittedName>
</protein>
<gene>
    <name evidence="3" type="primary">nagB_2</name>
    <name evidence="3" type="ORF">J40TS1_15590</name>
</gene>
<dbReference type="GO" id="GO:0019262">
    <property type="term" value="P:N-acetylneuraminate catabolic process"/>
    <property type="evidence" value="ECO:0007669"/>
    <property type="project" value="TreeGrafter"/>
</dbReference>
<dbReference type="GO" id="GO:0004342">
    <property type="term" value="F:glucosamine-6-phosphate deaminase activity"/>
    <property type="evidence" value="ECO:0007669"/>
    <property type="project" value="InterPro"/>
</dbReference>
<comment type="caution">
    <text evidence="3">The sequence shown here is derived from an EMBL/GenBank/DDBJ whole genome shotgun (WGS) entry which is preliminary data.</text>
</comment>
<dbReference type="InterPro" id="IPR004547">
    <property type="entry name" value="Glucosamine6P_isomerase"/>
</dbReference>
<keyword evidence="1" id="KW-0119">Carbohydrate metabolism</keyword>
<evidence type="ECO:0000256" key="1">
    <source>
        <dbReference type="ARBA" id="ARBA00023277"/>
    </source>
</evidence>
<dbReference type="Pfam" id="PF01182">
    <property type="entry name" value="Glucosamine_iso"/>
    <property type="match status" value="1"/>
</dbReference>
<dbReference type="GO" id="GO:0005975">
    <property type="term" value="P:carbohydrate metabolic process"/>
    <property type="evidence" value="ECO:0007669"/>
    <property type="project" value="InterPro"/>
</dbReference>
<evidence type="ECO:0000259" key="2">
    <source>
        <dbReference type="Pfam" id="PF01182"/>
    </source>
</evidence>